<evidence type="ECO:0000256" key="2">
    <source>
        <dbReference type="ARBA" id="ARBA00022771"/>
    </source>
</evidence>
<feature type="region of interest" description="Disordered" evidence="5">
    <location>
        <begin position="34"/>
        <end position="70"/>
    </location>
</feature>
<evidence type="ECO:0000256" key="1">
    <source>
        <dbReference type="ARBA" id="ARBA00022723"/>
    </source>
</evidence>
<evidence type="ECO:0000256" key="5">
    <source>
        <dbReference type="SAM" id="MobiDB-lite"/>
    </source>
</evidence>
<comment type="caution">
    <text evidence="7">The sequence shown here is derived from an EMBL/GenBank/DDBJ whole genome shotgun (WGS) entry which is preliminary data.</text>
</comment>
<keyword evidence="3" id="KW-0862">Zinc</keyword>
<dbReference type="InterPro" id="IPR011011">
    <property type="entry name" value="Znf_FYVE_PHD"/>
</dbReference>
<evidence type="ECO:0000313" key="7">
    <source>
        <dbReference type="EMBL" id="MPC38082.1"/>
    </source>
</evidence>
<dbReference type="InterPro" id="IPR013083">
    <property type="entry name" value="Znf_RING/FYVE/PHD"/>
</dbReference>
<dbReference type="GO" id="GO:0031623">
    <property type="term" value="P:receptor internalization"/>
    <property type="evidence" value="ECO:0007669"/>
    <property type="project" value="TreeGrafter"/>
</dbReference>
<dbReference type="GO" id="GO:0016301">
    <property type="term" value="F:kinase activity"/>
    <property type="evidence" value="ECO:0007669"/>
    <property type="project" value="UniProtKB-KW"/>
</dbReference>
<evidence type="ECO:0000256" key="3">
    <source>
        <dbReference type="ARBA" id="ARBA00022833"/>
    </source>
</evidence>
<feature type="compositionally biased region" description="Basic and acidic residues" evidence="5">
    <location>
        <begin position="52"/>
        <end position="68"/>
    </location>
</feature>
<keyword evidence="2 4" id="KW-0863">Zinc-finger</keyword>
<dbReference type="GO" id="GO:0043130">
    <property type="term" value="F:ubiquitin binding"/>
    <property type="evidence" value="ECO:0007669"/>
    <property type="project" value="TreeGrafter"/>
</dbReference>
<feature type="domain" description="FYVE-type" evidence="6">
    <location>
        <begin position="111"/>
        <end position="171"/>
    </location>
</feature>
<dbReference type="InterPro" id="IPR000306">
    <property type="entry name" value="Znf_FYVE"/>
</dbReference>
<dbReference type="SUPFAM" id="SSF57903">
    <property type="entry name" value="FYVE/PHD zinc finger"/>
    <property type="match status" value="1"/>
</dbReference>
<dbReference type="InterPro" id="IPR017455">
    <property type="entry name" value="Znf_FYVE-rel"/>
</dbReference>
<evidence type="ECO:0000259" key="6">
    <source>
        <dbReference type="PROSITE" id="PS50178"/>
    </source>
</evidence>
<dbReference type="AlphaFoldDB" id="A0A5B7EUX8"/>
<dbReference type="OrthoDB" id="957735at2759"/>
<proteinExistence type="predicted"/>
<keyword evidence="8" id="KW-1185">Reference proteome</keyword>
<dbReference type="GO" id="GO:0032456">
    <property type="term" value="P:endocytic recycling"/>
    <property type="evidence" value="ECO:0007669"/>
    <property type="project" value="TreeGrafter"/>
</dbReference>
<dbReference type="PROSITE" id="PS50178">
    <property type="entry name" value="ZF_FYVE"/>
    <property type="match status" value="1"/>
</dbReference>
<dbReference type="GO" id="GO:0005769">
    <property type="term" value="C:early endosome"/>
    <property type="evidence" value="ECO:0007669"/>
    <property type="project" value="TreeGrafter"/>
</dbReference>
<dbReference type="FunFam" id="3.30.40.10:FF:000105">
    <property type="entry name" value="WD repeat and FYVE domain-containing protein 2"/>
    <property type="match status" value="1"/>
</dbReference>
<dbReference type="CDD" id="cd15720">
    <property type="entry name" value="FYVE_Hrs"/>
    <property type="match status" value="1"/>
</dbReference>
<evidence type="ECO:0000313" key="8">
    <source>
        <dbReference type="Proteomes" id="UP000324222"/>
    </source>
</evidence>
<dbReference type="Proteomes" id="UP000324222">
    <property type="component" value="Unassembled WGS sequence"/>
</dbReference>
<reference evidence="7 8" key="1">
    <citation type="submission" date="2019-05" db="EMBL/GenBank/DDBJ databases">
        <title>Another draft genome of Portunus trituberculatus and its Hox gene families provides insights of decapod evolution.</title>
        <authorList>
            <person name="Jeong J.-H."/>
            <person name="Song I."/>
            <person name="Kim S."/>
            <person name="Choi T."/>
            <person name="Kim D."/>
            <person name="Ryu S."/>
            <person name="Kim W."/>
        </authorList>
    </citation>
    <scope>NUCLEOTIDE SEQUENCE [LARGE SCALE GENOMIC DNA]</scope>
    <source>
        <tissue evidence="7">Muscle</tissue>
    </source>
</reference>
<evidence type="ECO:0000256" key="4">
    <source>
        <dbReference type="PROSITE-ProRule" id="PRU00091"/>
    </source>
</evidence>
<organism evidence="7 8">
    <name type="scientific">Portunus trituberculatus</name>
    <name type="common">Swimming crab</name>
    <name type="synonym">Neptunus trituberculatus</name>
    <dbReference type="NCBI Taxonomy" id="210409"/>
    <lineage>
        <taxon>Eukaryota</taxon>
        <taxon>Metazoa</taxon>
        <taxon>Ecdysozoa</taxon>
        <taxon>Arthropoda</taxon>
        <taxon>Crustacea</taxon>
        <taxon>Multicrustacea</taxon>
        <taxon>Malacostraca</taxon>
        <taxon>Eumalacostraca</taxon>
        <taxon>Eucarida</taxon>
        <taxon>Decapoda</taxon>
        <taxon>Pleocyemata</taxon>
        <taxon>Brachyura</taxon>
        <taxon>Eubrachyura</taxon>
        <taxon>Portunoidea</taxon>
        <taxon>Portunidae</taxon>
        <taxon>Portuninae</taxon>
        <taxon>Portunus</taxon>
    </lineage>
</organism>
<dbReference type="SMART" id="SM00064">
    <property type="entry name" value="FYVE"/>
    <property type="match status" value="1"/>
</dbReference>
<protein>
    <submittedName>
        <fullName evidence="7">Hepatocyte growth factor-regulated tyrosine kinase substrate</fullName>
    </submittedName>
</protein>
<dbReference type="PANTHER" id="PTHR46275:SF1">
    <property type="entry name" value="HEPATOCYTE GROWTH FACTOR-REGULATED TYROSINE KINASE SUBSTRATE"/>
    <property type="match status" value="1"/>
</dbReference>
<keyword evidence="7" id="KW-0418">Kinase</keyword>
<dbReference type="PANTHER" id="PTHR46275">
    <property type="entry name" value="HEPATOCYTE GROWTH FACTOR-REGULATED TYROSINE KINASE SUBSTRATE"/>
    <property type="match status" value="1"/>
</dbReference>
<dbReference type="InterPro" id="IPR017073">
    <property type="entry name" value="HGS/VPS27"/>
</dbReference>
<keyword evidence="7" id="KW-0808">Transferase</keyword>
<dbReference type="GO" id="GO:0008270">
    <property type="term" value="F:zinc ion binding"/>
    <property type="evidence" value="ECO:0007669"/>
    <property type="project" value="UniProtKB-KW"/>
</dbReference>
<accession>A0A5B7EUX8</accession>
<name>A0A5B7EUX8_PORTR</name>
<dbReference type="Gene3D" id="3.30.40.10">
    <property type="entry name" value="Zinc/RING finger domain, C3HC4 (zinc finger)"/>
    <property type="match status" value="1"/>
</dbReference>
<gene>
    <name evidence="7" type="primary">HGS_1</name>
    <name evidence="7" type="ORF">E2C01_031583</name>
</gene>
<sequence length="210" mass="23268">MKNQLEERRGVYQEVVGWCLVGPQNPTLIVASEKAEPRPVAKPRGTEASWWEESRPVAKPRGTEDPKLNKGLLGGYNEAGDTINILKAEGYQLPTFNESDAMFTAYRAPDWADGECCHGCRTQFTMLKRKHHCRACGQVFCGDCSSKSSTIPKFGIEREVRVCESCYDDINNGCLEGVVNLSRSSSTESIDTKTIKPVGTLPIFCCRVLV</sequence>
<dbReference type="Pfam" id="PF01363">
    <property type="entry name" value="FYVE"/>
    <property type="match status" value="1"/>
</dbReference>
<dbReference type="EMBL" id="VSRR010003969">
    <property type="protein sequence ID" value="MPC38082.1"/>
    <property type="molecule type" value="Genomic_DNA"/>
</dbReference>
<keyword evidence="1" id="KW-0479">Metal-binding</keyword>